<name>A0AA88AKC5_FICCA</name>
<evidence type="ECO:0000313" key="3">
    <source>
        <dbReference type="Proteomes" id="UP001187192"/>
    </source>
</evidence>
<protein>
    <submittedName>
        <fullName evidence="2">Uncharacterized protein</fullName>
    </submittedName>
</protein>
<dbReference type="EMBL" id="BTGU01000053">
    <property type="protein sequence ID" value="GMN54737.1"/>
    <property type="molecule type" value="Genomic_DNA"/>
</dbReference>
<keyword evidence="1" id="KW-0732">Signal</keyword>
<comment type="caution">
    <text evidence="2">The sequence shown here is derived from an EMBL/GenBank/DDBJ whole genome shotgun (WGS) entry which is preliminary data.</text>
</comment>
<keyword evidence="3" id="KW-1185">Reference proteome</keyword>
<organism evidence="2 3">
    <name type="scientific">Ficus carica</name>
    <name type="common">Common fig</name>
    <dbReference type="NCBI Taxonomy" id="3494"/>
    <lineage>
        <taxon>Eukaryota</taxon>
        <taxon>Viridiplantae</taxon>
        <taxon>Streptophyta</taxon>
        <taxon>Embryophyta</taxon>
        <taxon>Tracheophyta</taxon>
        <taxon>Spermatophyta</taxon>
        <taxon>Magnoliopsida</taxon>
        <taxon>eudicotyledons</taxon>
        <taxon>Gunneridae</taxon>
        <taxon>Pentapetalae</taxon>
        <taxon>rosids</taxon>
        <taxon>fabids</taxon>
        <taxon>Rosales</taxon>
        <taxon>Moraceae</taxon>
        <taxon>Ficeae</taxon>
        <taxon>Ficus</taxon>
    </lineage>
</organism>
<evidence type="ECO:0000256" key="1">
    <source>
        <dbReference type="SAM" id="SignalP"/>
    </source>
</evidence>
<evidence type="ECO:0000313" key="2">
    <source>
        <dbReference type="EMBL" id="GMN54737.1"/>
    </source>
</evidence>
<sequence length="120" mass="12959">MAFNIKVSVVLLVLLVVATISADARADLSDVSVEPESAGIWPKFCSTCECKKESGTIKCYRSERKVGGCPLACGSSCKICTLSIPPICICTYEVDTCNPKQCPQNTATKLENLLSLYPNY</sequence>
<feature type="chain" id="PRO_5041655278" evidence="1">
    <location>
        <begin position="27"/>
        <end position="120"/>
    </location>
</feature>
<gene>
    <name evidence="2" type="ORF">TIFTF001_023864</name>
</gene>
<accession>A0AA88AKC5</accession>
<feature type="signal peptide" evidence="1">
    <location>
        <begin position="1"/>
        <end position="26"/>
    </location>
</feature>
<reference evidence="2" key="1">
    <citation type="submission" date="2023-07" db="EMBL/GenBank/DDBJ databases">
        <title>draft genome sequence of fig (Ficus carica).</title>
        <authorList>
            <person name="Takahashi T."/>
            <person name="Nishimura K."/>
        </authorList>
    </citation>
    <scope>NUCLEOTIDE SEQUENCE</scope>
</reference>
<dbReference type="Proteomes" id="UP001187192">
    <property type="component" value="Unassembled WGS sequence"/>
</dbReference>
<dbReference type="AlphaFoldDB" id="A0AA88AKC5"/>
<dbReference type="Gramene" id="FCD_00021084-RA">
    <property type="protein sequence ID" value="FCD_00021084-RA:cds"/>
    <property type="gene ID" value="FCD_00021084"/>
</dbReference>
<proteinExistence type="predicted"/>